<feature type="compositionally biased region" description="Low complexity" evidence="1">
    <location>
        <begin position="1733"/>
        <end position="1756"/>
    </location>
</feature>
<feature type="compositionally biased region" description="Acidic residues" evidence="1">
    <location>
        <begin position="555"/>
        <end position="565"/>
    </location>
</feature>
<feature type="region of interest" description="Disordered" evidence="1">
    <location>
        <begin position="1733"/>
        <end position="1764"/>
    </location>
</feature>
<feature type="region of interest" description="Disordered" evidence="1">
    <location>
        <begin position="1599"/>
        <end position="1694"/>
    </location>
</feature>
<gene>
    <name evidence="3" type="ORF">AK812_SmicGene5783</name>
</gene>
<dbReference type="Proteomes" id="UP000186817">
    <property type="component" value="Unassembled WGS sequence"/>
</dbReference>
<feature type="compositionally biased region" description="Basic and acidic residues" evidence="1">
    <location>
        <begin position="603"/>
        <end position="612"/>
    </location>
</feature>
<feature type="region of interest" description="Disordered" evidence="1">
    <location>
        <begin position="493"/>
        <end position="647"/>
    </location>
</feature>
<dbReference type="OrthoDB" id="444811at2759"/>
<dbReference type="InterPro" id="IPR036691">
    <property type="entry name" value="Endo/exonu/phosph_ase_sf"/>
</dbReference>
<feature type="signal peptide" evidence="2">
    <location>
        <begin position="1"/>
        <end position="22"/>
    </location>
</feature>
<dbReference type="Gene3D" id="3.60.10.10">
    <property type="entry name" value="Endonuclease/exonuclease/phosphatase"/>
    <property type="match status" value="1"/>
</dbReference>
<feature type="region of interest" description="Disordered" evidence="1">
    <location>
        <begin position="1334"/>
        <end position="1356"/>
    </location>
</feature>
<feature type="region of interest" description="Disordered" evidence="1">
    <location>
        <begin position="751"/>
        <end position="781"/>
    </location>
</feature>
<feature type="region of interest" description="Disordered" evidence="1">
    <location>
        <begin position="232"/>
        <end position="257"/>
    </location>
</feature>
<feature type="compositionally biased region" description="Basic residues" evidence="1">
    <location>
        <begin position="2039"/>
        <end position="2053"/>
    </location>
</feature>
<keyword evidence="4" id="KW-1185">Reference proteome</keyword>
<evidence type="ECO:0000313" key="3">
    <source>
        <dbReference type="EMBL" id="OLQ10505.1"/>
    </source>
</evidence>
<evidence type="ECO:0008006" key="5">
    <source>
        <dbReference type="Google" id="ProtNLM"/>
    </source>
</evidence>
<dbReference type="SUPFAM" id="SSF56219">
    <property type="entry name" value="DNase I-like"/>
    <property type="match status" value="1"/>
</dbReference>
<sequence>MARMHHWLPVLVSSLWLQGVHAGSDTVLLRQQVSEQSPSARRELIRKEARRETLKSATVPLSFQQYRFSVLRTREGVTSSRISELLLADATAQAMPLKDPRIVAEVAIGSDTSDDKASMDDPLKCMDDDTSTSLLLSSGHYVIVKVRPGVLVGGFGFKTCGEKETRGTDPVDFQLEGSMDGTDWYMLNTKVDYATPEERSILVGPFIVSRLSAMALLGNRTLPEAAVAAPASPASPAAPVTSNSKPFQVPQPANPSLPVPAPMGTALDGAGADMPDTQSKVGQAVLRASKANGLDNAATAATAAAVSAASDALAPASSQPDSLSKVAEAAAAMGLTDAQVFRSDTLVGEYVLFFTVHHLSSIATAIRGGDGPHSTEKALQWKGGHRRKSSSRRAKGLYRQFDANPNLDQWIHSEVKHDEKTGEYAKHTGEVLNKAERATCKQYRQRHVSRCRLGDAADKLSRIRDKYMPRIADEIRVFVMRFPEQAPQLLKRARKVRRKVKAKQKGEERAASGQPPRRRKEAKHVTKEGTAHVPERPPKKHKTEERIQRGKQASDEEESVPDWGDDTSRCSADAADTKEHPEPANTADATTEEGAPASWPWSDEGRSSDRGDSTGILGERPSEPATAPRRQSEAGGSDNPYNVPSSWCKHTWQDDEQNRDYHVKAQSEPVSRGTFCPRASFLQECTVSRKSSIFHLQHKGGRDIKIVNLLEGAMASRNASLSDLSPTPVYDSPPMHPAGLQQTDLLNLMLESPGEPVGSSPPKRTRQAESSPGGMTDSTNLEENVNMEAIARTLQMQLQQERQVLTGEIRRAMSQVNSRVDDVEKALGDKISDAVGMLQDLAVTQRQQGDKLETVAAETQTLANRIVDLEARLQALETGGGGAAGRTANLLEDDAGNRKPALIIGGWDPDQPRDETLGKAQDVIRELQLDIDATEAFVPGKRRGYAILPFTARREESNDDARRRAMKAVQRVRAANVILGRREDGQHSRLWLAISQSPTKRKRAQLAAKTKRLILELGGAASRLEVEYSTGTAWYNGGRVCSGRRCHRSGGRLDRPGQDRETLGIATWNVGGGRVNKMLTLLDSFAKLPDLAGIHLWLLQELSLPVGDTKESSAKWQLLGHRQEEEEWRGVGIAYDINVFKHSAPWHRANAYKAKLTTGNFTFIGMSVHVPHHATTDQTNELLSDCYDGIHTGDKVIVGMDANEEFKQRQVGTVARTARGEAILLATSGVGGKFPPQDMDKPTHFPYNTALRPRRLDYLITSKIFLEEVKVGEARDVVGSDHEPVMATVPGGKTTIQRQRCTWGAKQLKTTPHAVEKMNALLEKQEDHHRAIAAARRRSPRKRRGRSSWKAGPSKTHAAWLAKRRPGKSEDNYGKLFADRGQDWGAYRALRRSTKPSQWDNYLKEKDTWQDDARDHFRKIFGKIDKAAEMAEWEGEIGELRKQCKTTPWRPFTEMELRVTMQGWKWGKATGVVAHEALLYLLDHPKGKVRILEAFNDALYTGKAPPDMLQGGASFLDDTYLWSHNREWLVKALATLEEKLGKKNLFLNAKKTHAMANCVDKTPLHIGGKEVQIQEGDAVMQVLGSPVSFDNVPAVILGEQASEHERRSNNGDAWHGGENNNNCEGEPDTPEGQEGGYRCKMQEDATRPGKTAGRARSGTPRPRGELPGAPTPSTRTTRSRRAPPTRPTPDERYQNYLEKYDHTNQHTERGDQEGYDDQAADYDDQVASLRLSRSGRTRGGYSAPQPTATATVPAETSHNPGSSTGGHYPMEQWLVADTPALATTCTTSAGEGYAGPALGTWGYASTAAPSNGPWRPRYAPVYDPYTDPWHEDEEVDPPLPAVQGHMQQAWAMGTAIMDEGGNCKDNRPRGSQQAPLTPSPRPGAKHKLPSLRGNTLIQGSATYQGDKTNKKTNVEGERARVITMKVKEINAEETRPQQNIANATLPDNKGTTGERADSTIRQSLRNMLGDLTEEEGDAYRASAMARGPAVPDMSALAQDHELEHLSVSPERYADVRMARAKTQFPLEDPEGGGRWSSAKSRRGRFQLCHHHRTASTTPLPHPKSLPRATCLQFSKTATGGTRETLTRGEQRTRRNPQHNNDEHEQQQQAPEGEEDNPQPHQHPAAGGAATMSFYSPQARSSFATAKAPPPKPPSSSEDEWPSEEEAPPEEEDSAMVQLSTSTCRGGVLPPSPTAAIITAGRGELRRINPAQMAATLVEVVRHILRDTLHATSVRNELSEVGELLEDVVADFGASIRLRDSAGIAEGRDALMEAVNILDEIVMNHDAAHDEFTMDPATLQDDLLRLAQQLQIVVPAHNNLLGDIRGELPSQRPASNAQELYEGYGDELGLMHYSAAFTVRGLTRRGTQKKDIDAPSNFYQCSSTSSPKVTVPTDNVKQMQFGYSSEGRGSRNAHGPDEWGGQFNDSLYTISFGGGKVKVVLLQGSVRDKESAVPAALQGLQGATTASPASVVGKALAGADISPEDKAAVVDAASEETVANQQAVADVLSAAGMLPTTTEQPETVDLNDPNVRLVMDAVSQKLADVPVSKAQKARIVNAAADALTKASTTPFDGVGMVVRAAQEAGLTDSQVLKIAKEAPKLSADQQVSVATALDAAGDGVVKVMGQNMPKPAEKVAAVVKAEAAAGMTDGEQADSAAIAVAAAAAASQRVESAEGEAGIFKEIVAAGIKAQLSQEQVESILSVVAPMSAEDQVAVKEHLEALDVPPAQVVPFDATSLPPVPLDGLPESAPFLPQTDVGRMPSTSTVPEAIAHSSGSAAQFVFGVVPSPTSSRTSYKDQTGVPPKGFMFQVALNSQGVTEFLRGKTGWVGDPHELSIALGRFRFDWPMTSCSDEESGFTDFQSVTFYNATFANPGDECGTLVATTVDVAGAVRFPRAGDTSLFWLAGQFGTKYPLTGGDQVRFSLLDLVIVAFAAGEKVEYSICGDPTLASYVGCPEQSMLKIKYPENNLGQGVKICSGQAHFHEYRLENCFTV</sequence>
<evidence type="ECO:0000256" key="2">
    <source>
        <dbReference type="SAM" id="SignalP"/>
    </source>
</evidence>
<feature type="compositionally biased region" description="Basic and acidic residues" evidence="1">
    <location>
        <begin position="523"/>
        <end position="554"/>
    </location>
</feature>
<feature type="compositionally biased region" description="Basic residues" evidence="1">
    <location>
        <begin position="1335"/>
        <end position="1347"/>
    </location>
</feature>
<feature type="chain" id="PRO_5013045189" description="Endonuclease/exonuclease/phosphatase domain-containing protein" evidence="2">
    <location>
        <begin position="23"/>
        <end position="2992"/>
    </location>
</feature>
<dbReference type="EMBL" id="LSRX01000076">
    <property type="protein sequence ID" value="OLQ10505.1"/>
    <property type="molecule type" value="Genomic_DNA"/>
</dbReference>
<evidence type="ECO:0000313" key="4">
    <source>
        <dbReference type="Proteomes" id="UP000186817"/>
    </source>
</evidence>
<feature type="region of interest" description="Disordered" evidence="1">
    <location>
        <begin position="1857"/>
        <end position="1890"/>
    </location>
</feature>
<name>A0A1Q9ESX6_SYMMI</name>
<feature type="compositionally biased region" description="Acidic residues" evidence="1">
    <location>
        <begin position="2156"/>
        <end position="2173"/>
    </location>
</feature>
<evidence type="ECO:0000256" key="1">
    <source>
        <dbReference type="SAM" id="MobiDB-lite"/>
    </source>
</evidence>
<feature type="compositionally biased region" description="Low complexity" evidence="1">
    <location>
        <begin position="751"/>
        <end position="762"/>
    </location>
</feature>
<feature type="region of interest" description="Disordered" evidence="1">
    <location>
        <begin position="2023"/>
        <end position="2177"/>
    </location>
</feature>
<comment type="caution">
    <text evidence="3">The sequence shown here is derived from an EMBL/GenBank/DDBJ whole genome shotgun (WGS) entry which is preliminary data.</text>
</comment>
<organism evidence="3 4">
    <name type="scientific">Symbiodinium microadriaticum</name>
    <name type="common">Dinoflagellate</name>
    <name type="synonym">Zooxanthella microadriatica</name>
    <dbReference type="NCBI Taxonomy" id="2951"/>
    <lineage>
        <taxon>Eukaryota</taxon>
        <taxon>Sar</taxon>
        <taxon>Alveolata</taxon>
        <taxon>Dinophyceae</taxon>
        <taxon>Suessiales</taxon>
        <taxon>Symbiodiniaceae</taxon>
        <taxon>Symbiodinium</taxon>
    </lineage>
</organism>
<accession>A0A1Q9ESX6</accession>
<feature type="compositionally biased region" description="Basic residues" evidence="1">
    <location>
        <begin position="493"/>
        <end position="503"/>
    </location>
</feature>
<protein>
    <recommendedName>
        <fullName evidence="5">Endonuclease/exonuclease/phosphatase domain-containing protein</fullName>
    </recommendedName>
</protein>
<proteinExistence type="predicted"/>
<feature type="compositionally biased region" description="Polar residues" evidence="1">
    <location>
        <begin position="2132"/>
        <end position="2143"/>
    </location>
</feature>
<keyword evidence="2" id="KW-0732">Signal</keyword>
<reference evidence="3 4" key="1">
    <citation type="submission" date="2016-02" db="EMBL/GenBank/DDBJ databases">
        <title>Genome analysis of coral dinoflagellate symbionts highlights evolutionary adaptations to a symbiotic lifestyle.</title>
        <authorList>
            <person name="Aranda M."/>
            <person name="Li Y."/>
            <person name="Liew Y.J."/>
            <person name="Baumgarten S."/>
            <person name="Simakov O."/>
            <person name="Wilson M."/>
            <person name="Piel J."/>
            <person name="Ashoor H."/>
            <person name="Bougouffa S."/>
            <person name="Bajic V.B."/>
            <person name="Ryu T."/>
            <person name="Ravasi T."/>
            <person name="Bayer T."/>
            <person name="Micklem G."/>
            <person name="Kim H."/>
            <person name="Bhak J."/>
            <person name="Lajeunesse T.C."/>
            <person name="Voolstra C.R."/>
        </authorList>
    </citation>
    <scope>NUCLEOTIDE SEQUENCE [LARGE SCALE GENOMIC DNA]</scope>
    <source>
        <strain evidence="3 4">CCMP2467</strain>
    </source>
</reference>